<reference evidence="7" key="1">
    <citation type="journal article" date="2023" name="Plant J.">
        <title>Genome sequences and population genomics provide insights into the demographic history, inbreeding, and mutation load of two 'living fossil' tree species of Dipteronia.</title>
        <authorList>
            <person name="Feng Y."/>
            <person name="Comes H.P."/>
            <person name="Chen J."/>
            <person name="Zhu S."/>
            <person name="Lu R."/>
            <person name="Zhang X."/>
            <person name="Li P."/>
            <person name="Qiu J."/>
            <person name="Olsen K.M."/>
            <person name="Qiu Y."/>
        </authorList>
    </citation>
    <scope>NUCLEOTIDE SEQUENCE</scope>
    <source>
        <strain evidence="7">KIB01</strain>
    </source>
</reference>
<keyword evidence="4" id="KW-0804">Transcription</keyword>
<evidence type="ECO:0000313" key="7">
    <source>
        <dbReference type="EMBL" id="KAK2641043.1"/>
    </source>
</evidence>
<dbReference type="PANTHER" id="PTHR12396:SF46">
    <property type="entry name" value="METHYL-CPG-BINDING DOMAIN-CONTAINING PROTEIN 6"/>
    <property type="match status" value="1"/>
</dbReference>
<proteinExistence type="predicted"/>
<comment type="caution">
    <text evidence="7">The sequence shown here is derived from an EMBL/GenBank/DDBJ whole genome shotgun (WGS) entry which is preliminary data.</text>
</comment>
<dbReference type="AlphaFoldDB" id="A0AAD9WSN4"/>
<sequence>MLFFFLSIYVYPYGIPMSTQDQATSCTSIDANLSAAATNPASIAASTELLSDAVASMELPSWLPQGWQIETKVRTSGATAGVVDKFYFDTVLGNRFRSKKEVLYFIEFGIKREKNKEKYDAATMSLGKPKEVE</sequence>
<dbReference type="InterPro" id="IPR016177">
    <property type="entry name" value="DNA-bd_dom_sf"/>
</dbReference>
<keyword evidence="3" id="KW-0238">DNA-binding</keyword>
<accession>A0AAD9WSN4</accession>
<name>A0AAD9WSN4_9ROSI</name>
<gene>
    <name evidence="7" type="ORF">Ddye_022806</name>
</gene>
<keyword evidence="2" id="KW-0805">Transcription regulation</keyword>
<dbReference type="PANTHER" id="PTHR12396">
    <property type="entry name" value="METHYL-CPG BINDING PROTEIN, MBD"/>
    <property type="match status" value="1"/>
</dbReference>
<evidence type="ECO:0000256" key="5">
    <source>
        <dbReference type="ARBA" id="ARBA00023242"/>
    </source>
</evidence>
<evidence type="ECO:0000313" key="8">
    <source>
        <dbReference type="Proteomes" id="UP001280121"/>
    </source>
</evidence>
<feature type="domain" description="MBD" evidence="6">
    <location>
        <begin position="53"/>
        <end position="126"/>
    </location>
</feature>
<dbReference type="EMBL" id="JANJYI010000007">
    <property type="protein sequence ID" value="KAK2641043.1"/>
    <property type="molecule type" value="Genomic_DNA"/>
</dbReference>
<evidence type="ECO:0000256" key="4">
    <source>
        <dbReference type="ARBA" id="ARBA00023163"/>
    </source>
</evidence>
<evidence type="ECO:0000259" key="6">
    <source>
        <dbReference type="PROSITE" id="PS50982"/>
    </source>
</evidence>
<dbReference type="InterPro" id="IPR001739">
    <property type="entry name" value="Methyl_CpG_DNA-bd"/>
</dbReference>
<evidence type="ECO:0000256" key="2">
    <source>
        <dbReference type="ARBA" id="ARBA00023015"/>
    </source>
</evidence>
<evidence type="ECO:0000256" key="1">
    <source>
        <dbReference type="ARBA" id="ARBA00004123"/>
    </source>
</evidence>
<dbReference type="PROSITE" id="PS50982">
    <property type="entry name" value="MBD"/>
    <property type="match status" value="1"/>
</dbReference>
<keyword evidence="8" id="KW-1185">Reference proteome</keyword>
<dbReference type="Pfam" id="PF01429">
    <property type="entry name" value="MBD"/>
    <property type="match status" value="1"/>
</dbReference>
<dbReference type="GO" id="GO:0003677">
    <property type="term" value="F:DNA binding"/>
    <property type="evidence" value="ECO:0007669"/>
    <property type="project" value="UniProtKB-KW"/>
</dbReference>
<protein>
    <recommendedName>
        <fullName evidence="6">MBD domain-containing protein</fullName>
    </recommendedName>
</protein>
<dbReference type="GO" id="GO:0005634">
    <property type="term" value="C:nucleus"/>
    <property type="evidence" value="ECO:0007669"/>
    <property type="project" value="UniProtKB-SubCell"/>
</dbReference>
<dbReference type="SUPFAM" id="SSF54171">
    <property type="entry name" value="DNA-binding domain"/>
    <property type="match status" value="1"/>
</dbReference>
<keyword evidence="5" id="KW-0539">Nucleus</keyword>
<dbReference type="Gene3D" id="3.30.890.10">
    <property type="entry name" value="Methyl-cpg-binding Protein 2, Chain A"/>
    <property type="match status" value="1"/>
</dbReference>
<organism evidence="7 8">
    <name type="scientific">Dipteronia dyeriana</name>
    <dbReference type="NCBI Taxonomy" id="168575"/>
    <lineage>
        <taxon>Eukaryota</taxon>
        <taxon>Viridiplantae</taxon>
        <taxon>Streptophyta</taxon>
        <taxon>Embryophyta</taxon>
        <taxon>Tracheophyta</taxon>
        <taxon>Spermatophyta</taxon>
        <taxon>Magnoliopsida</taxon>
        <taxon>eudicotyledons</taxon>
        <taxon>Gunneridae</taxon>
        <taxon>Pentapetalae</taxon>
        <taxon>rosids</taxon>
        <taxon>malvids</taxon>
        <taxon>Sapindales</taxon>
        <taxon>Sapindaceae</taxon>
        <taxon>Hippocastanoideae</taxon>
        <taxon>Acereae</taxon>
        <taxon>Dipteronia</taxon>
    </lineage>
</organism>
<dbReference type="Proteomes" id="UP001280121">
    <property type="component" value="Unassembled WGS sequence"/>
</dbReference>
<comment type="subcellular location">
    <subcellularLocation>
        <location evidence="1">Nucleus</location>
    </subcellularLocation>
</comment>
<evidence type="ECO:0000256" key="3">
    <source>
        <dbReference type="ARBA" id="ARBA00023125"/>
    </source>
</evidence>